<dbReference type="EMBL" id="JAGDFL010000200">
    <property type="protein sequence ID" value="KAG7395564.1"/>
    <property type="molecule type" value="Genomic_DNA"/>
</dbReference>
<comment type="caution">
    <text evidence="2">The sequence shown here is derived from an EMBL/GenBank/DDBJ whole genome shotgun (WGS) entry which is preliminary data.</text>
</comment>
<keyword evidence="3" id="KW-1185">Reference proteome</keyword>
<dbReference type="OrthoDB" id="167488at2759"/>
<dbReference type="PANTHER" id="PTHR13510">
    <property type="entry name" value="FYVE-FINGER-CONTAINING RAB5 EFFECTOR PROTEIN RABENOSYN-5-RELATED"/>
    <property type="match status" value="1"/>
</dbReference>
<protein>
    <recommendedName>
        <fullName evidence="4">FYVE-type domain-containing protein</fullName>
    </recommendedName>
</protein>
<feature type="compositionally biased region" description="Low complexity" evidence="1">
    <location>
        <begin position="364"/>
        <end position="378"/>
    </location>
</feature>
<evidence type="ECO:0000313" key="2">
    <source>
        <dbReference type="EMBL" id="KAG7395564.1"/>
    </source>
</evidence>
<gene>
    <name evidence="2" type="ORF">PHYBOEH_003616</name>
</gene>
<evidence type="ECO:0000313" key="3">
    <source>
        <dbReference type="Proteomes" id="UP000693981"/>
    </source>
</evidence>
<feature type="region of interest" description="Disordered" evidence="1">
    <location>
        <begin position="359"/>
        <end position="400"/>
    </location>
</feature>
<organism evidence="2 3">
    <name type="scientific">Phytophthora boehmeriae</name>
    <dbReference type="NCBI Taxonomy" id="109152"/>
    <lineage>
        <taxon>Eukaryota</taxon>
        <taxon>Sar</taxon>
        <taxon>Stramenopiles</taxon>
        <taxon>Oomycota</taxon>
        <taxon>Peronosporomycetes</taxon>
        <taxon>Peronosporales</taxon>
        <taxon>Peronosporaceae</taxon>
        <taxon>Phytophthora</taxon>
    </lineage>
</organism>
<reference evidence="2" key="1">
    <citation type="submission" date="2021-02" db="EMBL/GenBank/DDBJ databases">
        <authorList>
            <person name="Palmer J.M."/>
        </authorList>
    </citation>
    <scope>NUCLEOTIDE SEQUENCE</scope>
    <source>
        <strain evidence="2">SCRP23</strain>
    </source>
</reference>
<feature type="region of interest" description="Disordered" evidence="1">
    <location>
        <begin position="406"/>
        <end position="425"/>
    </location>
</feature>
<dbReference type="PANTHER" id="PTHR13510:SF44">
    <property type="entry name" value="RABENOSYN-5"/>
    <property type="match status" value="1"/>
</dbReference>
<name>A0A8T1WSH3_9STRA</name>
<dbReference type="InterPro" id="IPR052727">
    <property type="entry name" value="Rab4/Rab5_effector"/>
</dbReference>
<accession>A0A8T1WSH3</accession>
<sequence>MAHSLSKDERLQCDRRSEALLSETLAALAGFDSSRLDPTEWRLLARRGQVAVHRALSANHGAAGTHRRRAVGSGFLDGTLNDIVGGLYVENDADLLTTQALLSPSGNTVADAAVLLIEERRQPRAAPFRFAGVKWYSWKKKLSAGQNANGAGQKANAAANLSVDSQECDLLTYERMGMALTEDRGTGGMQELVYHVQLSLHKPEWPLDVARGPGLRRAEMAMCFLYRKVSDDLVECFTLVDYDSRVSATSRRTADSEVADRVLMVTRLPDCARAKVFSTFANKVKGRPVMMSKMCLRCGSKRKVLDLLRTCCICKKSVCQKCFELKPVFSVNSRTHEPETDAFCNKCITRIEIMRAAKNTTANKTSGSTDGGSSTSGSSKDRDKENNSGGSTGSSSKKTFKFWRKSKDKLQANQEQQNATSKILE</sequence>
<dbReference type="AlphaFoldDB" id="A0A8T1WSH3"/>
<feature type="compositionally biased region" description="Polar residues" evidence="1">
    <location>
        <begin position="411"/>
        <end position="425"/>
    </location>
</feature>
<evidence type="ECO:0000256" key="1">
    <source>
        <dbReference type="SAM" id="MobiDB-lite"/>
    </source>
</evidence>
<proteinExistence type="predicted"/>
<dbReference type="Proteomes" id="UP000693981">
    <property type="component" value="Unassembled WGS sequence"/>
</dbReference>
<evidence type="ECO:0008006" key="4">
    <source>
        <dbReference type="Google" id="ProtNLM"/>
    </source>
</evidence>